<sequence length="228" mass="22365">MNAQVSVNLPGNVDFGVVQNGTQGTPQGGNQGVQQVLLKLLGEIEQMLQQSMGGSSSPGGNAPTNFGGSSSPGGNAPTNFNGGTNGANGANGANGVNGTNGTNGADAATQAFGSSAQMSPQFKSAFNQWAAKDPGAAQQFASAVQAGNAGSDEMKNVEGFLETGVKNGEISGPQAEALASGGPAASWGHNTLGRDVASNVATGTTGAYGNTMQSVFGAQASGLMDHAK</sequence>
<organism evidence="2 3">
    <name type="scientific">Paraburkholderia acidicola</name>
    <dbReference type="NCBI Taxonomy" id="1912599"/>
    <lineage>
        <taxon>Bacteria</taxon>
        <taxon>Pseudomonadati</taxon>
        <taxon>Pseudomonadota</taxon>
        <taxon>Betaproteobacteria</taxon>
        <taxon>Burkholderiales</taxon>
        <taxon>Burkholderiaceae</taxon>
        <taxon>Paraburkholderia</taxon>
    </lineage>
</organism>
<comment type="caution">
    <text evidence="2">The sequence shown here is derived from an EMBL/GenBank/DDBJ whole genome shotgun (WGS) entry which is preliminary data.</text>
</comment>
<dbReference type="Proteomes" id="UP001469089">
    <property type="component" value="Unassembled WGS sequence"/>
</dbReference>
<feature type="compositionally biased region" description="Low complexity" evidence="1">
    <location>
        <begin position="73"/>
        <end position="107"/>
    </location>
</feature>
<feature type="compositionally biased region" description="Low complexity" evidence="1">
    <location>
        <begin position="51"/>
        <end position="60"/>
    </location>
</feature>
<gene>
    <name evidence="2" type="ORF">N0A02_24135</name>
</gene>
<reference evidence="2 3" key="1">
    <citation type="journal article" date="2024" name="Chem. Sci.">
        <title>Discovery of a lagriamide polyketide by integrated genome mining, isotopic labeling, and untargeted metabolomics.</title>
        <authorList>
            <person name="Fergusson C.H."/>
            <person name="Saulog J."/>
            <person name="Paulo B.S."/>
            <person name="Wilson D.M."/>
            <person name="Liu D.Y."/>
            <person name="Morehouse N.J."/>
            <person name="Waterworth S."/>
            <person name="Barkei J."/>
            <person name="Gray C.A."/>
            <person name="Kwan J.C."/>
            <person name="Eustaquio A.S."/>
            <person name="Linington R.G."/>
        </authorList>
    </citation>
    <scope>NUCLEOTIDE SEQUENCE [LARGE SCALE GENOMIC DNA]</scope>
    <source>
        <strain evidence="2 3">RL17-338-BIF-B</strain>
    </source>
</reference>
<dbReference type="EMBL" id="JAOALG010000002">
    <property type="protein sequence ID" value="MEQ5842543.1"/>
    <property type="molecule type" value="Genomic_DNA"/>
</dbReference>
<evidence type="ECO:0000256" key="1">
    <source>
        <dbReference type="SAM" id="MobiDB-lite"/>
    </source>
</evidence>
<proteinExistence type="predicted"/>
<keyword evidence="3" id="KW-1185">Reference proteome</keyword>
<accession>A0ABV1LTH7</accession>
<evidence type="ECO:0000313" key="2">
    <source>
        <dbReference type="EMBL" id="MEQ5842543.1"/>
    </source>
</evidence>
<feature type="region of interest" description="Disordered" evidence="1">
    <location>
        <begin position="50"/>
        <end position="107"/>
    </location>
</feature>
<name>A0ABV1LTH7_9BURK</name>
<dbReference type="RefSeq" id="WP_349544370.1">
    <property type="nucleotide sequence ID" value="NZ_JAOALG010000002.1"/>
</dbReference>
<evidence type="ECO:0000313" key="3">
    <source>
        <dbReference type="Proteomes" id="UP001469089"/>
    </source>
</evidence>
<protein>
    <submittedName>
        <fullName evidence="2">Uncharacterized protein</fullName>
    </submittedName>
</protein>